<dbReference type="EMBL" id="JAPDOD010000001">
    <property type="protein sequence ID" value="MDA0158817.1"/>
    <property type="molecule type" value="Genomic_DNA"/>
</dbReference>
<comment type="caution">
    <text evidence="1">The sequence shown here is derived from an EMBL/GenBank/DDBJ whole genome shotgun (WGS) entry which is preliminary data.</text>
</comment>
<dbReference type="AlphaFoldDB" id="A0A9X3MME5"/>
<sequence length="199" mass="21081">MKRAVVVVAGFVTGIGVLVAAGLLSVSMTRGPSATDRSSDDPQKVAEEFGWVDSGAQRWSPQSMAGSGIRFAIGTQRGAPCILFIGPGTGAPCFGSGWAVEVAFRSVQDQTFVLGSTIPEAAFVRFGKSRDAFRVPVERVPGRAEGFIAFVLPDGALDRVKTNDIVALDRRGRLLGRQHANDGHGGFGAMDGIYDRRLK</sequence>
<accession>A0A9X3MME5</accession>
<proteinExistence type="predicted"/>
<dbReference type="RefSeq" id="WP_270037415.1">
    <property type="nucleotide sequence ID" value="NZ_JAPDOD010000001.1"/>
</dbReference>
<keyword evidence="2" id="KW-1185">Reference proteome</keyword>
<evidence type="ECO:0000313" key="1">
    <source>
        <dbReference type="EMBL" id="MDA0158817.1"/>
    </source>
</evidence>
<protein>
    <submittedName>
        <fullName evidence="1">Uncharacterized protein</fullName>
    </submittedName>
</protein>
<dbReference type="Proteomes" id="UP001149140">
    <property type="component" value="Unassembled WGS sequence"/>
</dbReference>
<reference evidence="1" key="1">
    <citation type="submission" date="2022-10" db="EMBL/GenBank/DDBJ databases">
        <title>The WGS of Solirubrobacter ginsenosidimutans DSM 21036.</title>
        <authorList>
            <person name="Jiang Z."/>
        </authorList>
    </citation>
    <scope>NUCLEOTIDE SEQUENCE</scope>
    <source>
        <strain evidence="1">DSM 21036</strain>
    </source>
</reference>
<gene>
    <name evidence="1" type="ORF">OM076_00955</name>
</gene>
<organism evidence="1 2">
    <name type="scientific">Solirubrobacter ginsenosidimutans</name>
    <dbReference type="NCBI Taxonomy" id="490573"/>
    <lineage>
        <taxon>Bacteria</taxon>
        <taxon>Bacillati</taxon>
        <taxon>Actinomycetota</taxon>
        <taxon>Thermoleophilia</taxon>
        <taxon>Solirubrobacterales</taxon>
        <taxon>Solirubrobacteraceae</taxon>
        <taxon>Solirubrobacter</taxon>
    </lineage>
</organism>
<name>A0A9X3MME5_9ACTN</name>
<evidence type="ECO:0000313" key="2">
    <source>
        <dbReference type="Proteomes" id="UP001149140"/>
    </source>
</evidence>